<dbReference type="AlphaFoldDB" id="X1UZW0"/>
<organism evidence="1">
    <name type="scientific">marine sediment metagenome</name>
    <dbReference type="NCBI Taxonomy" id="412755"/>
    <lineage>
        <taxon>unclassified sequences</taxon>
        <taxon>metagenomes</taxon>
        <taxon>ecological metagenomes</taxon>
    </lineage>
</organism>
<accession>X1UZW0</accession>
<evidence type="ECO:0000313" key="1">
    <source>
        <dbReference type="EMBL" id="GAJ09122.1"/>
    </source>
</evidence>
<reference evidence="1" key="1">
    <citation type="journal article" date="2014" name="Front. Microbiol.">
        <title>High frequency of phylogenetically diverse reductive dehalogenase-homologous genes in deep subseafloor sedimentary metagenomes.</title>
        <authorList>
            <person name="Kawai M."/>
            <person name="Futagami T."/>
            <person name="Toyoda A."/>
            <person name="Takaki Y."/>
            <person name="Nishi S."/>
            <person name="Hori S."/>
            <person name="Arai W."/>
            <person name="Tsubouchi T."/>
            <person name="Morono Y."/>
            <person name="Uchiyama I."/>
            <person name="Ito T."/>
            <person name="Fujiyama A."/>
            <person name="Inagaki F."/>
            <person name="Takami H."/>
        </authorList>
    </citation>
    <scope>NUCLEOTIDE SEQUENCE</scope>
    <source>
        <strain evidence="1">Expedition CK06-06</strain>
    </source>
</reference>
<gene>
    <name evidence="1" type="ORF">S12H4_47258</name>
</gene>
<comment type="caution">
    <text evidence="1">The sequence shown here is derived from an EMBL/GenBank/DDBJ whole genome shotgun (WGS) entry which is preliminary data.</text>
</comment>
<proteinExistence type="predicted"/>
<sequence length="58" mass="6391">IECGDPFGNAFVMVDGDIVGLRGKDSRPTTGNVLINGKLAKVTGINEYLFFPPRFNRY</sequence>
<dbReference type="EMBL" id="BARW01029406">
    <property type="protein sequence ID" value="GAJ09122.1"/>
    <property type="molecule type" value="Genomic_DNA"/>
</dbReference>
<name>X1UZW0_9ZZZZ</name>
<protein>
    <submittedName>
        <fullName evidence="1">Uncharacterized protein</fullName>
    </submittedName>
</protein>
<feature type="non-terminal residue" evidence="1">
    <location>
        <position position="1"/>
    </location>
</feature>